<dbReference type="AlphaFoldDB" id="A0A672HZE5"/>
<evidence type="ECO:0000256" key="2">
    <source>
        <dbReference type="ARBA" id="ARBA00023043"/>
    </source>
</evidence>
<feature type="repeat" description="ANK" evidence="3">
    <location>
        <begin position="598"/>
        <end position="630"/>
    </location>
</feature>
<accession>A0A672HZE5</accession>
<reference evidence="4" key="1">
    <citation type="submission" date="2019-06" db="EMBL/GenBank/DDBJ databases">
        <authorList>
            <consortium name="Wellcome Sanger Institute Data Sharing"/>
        </authorList>
    </citation>
    <scope>NUCLEOTIDE SEQUENCE [LARGE SCALE GENOMIC DNA]</scope>
</reference>
<dbReference type="Pfam" id="PF13637">
    <property type="entry name" value="Ank_4"/>
    <property type="match status" value="1"/>
</dbReference>
<dbReference type="PANTHER" id="PTHR24198">
    <property type="entry name" value="ANKYRIN REPEAT AND PROTEIN KINASE DOMAIN-CONTAINING PROTEIN"/>
    <property type="match status" value="1"/>
</dbReference>
<feature type="repeat" description="ANK" evidence="3">
    <location>
        <begin position="502"/>
        <end position="531"/>
    </location>
</feature>
<dbReference type="PRINTS" id="PR01415">
    <property type="entry name" value="ANKYRIN"/>
</dbReference>
<organism evidence="4 5">
    <name type="scientific">Salarias fasciatus</name>
    <name type="common">Jewelled blenny</name>
    <name type="synonym">Blennius fasciatus</name>
    <dbReference type="NCBI Taxonomy" id="181472"/>
    <lineage>
        <taxon>Eukaryota</taxon>
        <taxon>Metazoa</taxon>
        <taxon>Chordata</taxon>
        <taxon>Craniata</taxon>
        <taxon>Vertebrata</taxon>
        <taxon>Euteleostomi</taxon>
        <taxon>Actinopterygii</taxon>
        <taxon>Neopterygii</taxon>
        <taxon>Teleostei</taxon>
        <taxon>Neoteleostei</taxon>
        <taxon>Acanthomorphata</taxon>
        <taxon>Ovalentaria</taxon>
        <taxon>Blenniimorphae</taxon>
        <taxon>Blenniiformes</taxon>
        <taxon>Blennioidei</taxon>
        <taxon>Blenniidae</taxon>
        <taxon>Salariinae</taxon>
        <taxon>Salarias</taxon>
    </lineage>
</organism>
<name>A0A672HZE5_SALFA</name>
<feature type="repeat" description="ANK" evidence="3">
    <location>
        <begin position="668"/>
        <end position="690"/>
    </location>
</feature>
<feature type="repeat" description="ANK" evidence="3">
    <location>
        <begin position="40"/>
        <end position="72"/>
    </location>
</feature>
<dbReference type="SUPFAM" id="SSF48403">
    <property type="entry name" value="Ankyrin repeat"/>
    <property type="match status" value="2"/>
</dbReference>
<dbReference type="Pfam" id="PF00023">
    <property type="entry name" value="Ank"/>
    <property type="match status" value="4"/>
</dbReference>
<gene>
    <name evidence="4" type="primary">ankrd52a</name>
</gene>
<dbReference type="Pfam" id="PF12796">
    <property type="entry name" value="Ank_2"/>
    <property type="match status" value="6"/>
</dbReference>
<dbReference type="PROSITE" id="PS50088">
    <property type="entry name" value="ANK_REPEAT"/>
    <property type="match status" value="15"/>
</dbReference>
<feature type="repeat" description="ANK" evidence="3">
    <location>
        <begin position="214"/>
        <end position="246"/>
    </location>
</feature>
<feature type="repeat" description="ANK" evidence="3">
    <location>
        <begin position="294"/>
        <end position="326"/>
    </location>
</feature>
<dbReference type="Ensembl" id="ENSSFAT00005035653.1">
    <property type="protein sequence ID" value="ENSSFAP00005034357.1"/>
    <property type="gene ID" value="ENSSFAG00005017457.1"/>
</dbReference>
<evidence type="ECO:0000256" key="3">
    <source>
        <dbReference type="PROSITE-ProRule" id="PRU00023"/>
    </source>
</evidence>
<reference evidence="4" key="3">
    <citation type="submission" date="2025-09" db="UniProtKB">
        <authorList>
            <consortium name="Ensembl"/>
        </authorList>
    </citation>
    <scope>IDENTIFICATION</scope>
</reference>
<proteinExistence type="predicted"/>
<feature type="repeat" description="ANK" evidence="3">
    <location>
        <begin position="138"/>
        <end position="170"/>
    </location>
</feature>
<protein>
    <submittedName>
        <fullName evidence="4">Ankyrin repeat domain 52a</fullName>
    </submittedName>
</protein>
<reference evidence="4" key="2">
    <citation type="submission" date="2025-08" db="UniProtKB">
        <authorList>
            <consortium name="Ensembl"/>
        </authorList>
    </citation>
    <scope>IDENTIFICATION</scope>
</reference>
<sequence>MGVLNIADQPPLVQAIFNRNAEEVQVLLHKKEDVNALDQERRTPLHAAACVGDVHIMDLLIESGASVNAKDHIWLTPLHRAAASRNEVMGLLLRRGAEANARDKFWQTPLHVAAANRATRCAEALLTQLSNLNMADRTGRTALHHAAQSGFQEMVKLLLNKGANLSAIDKKERQPIHCAAYLGERMSLFCQFCAPQAIILLVSRSADKSCKDKQGYTPLHAAAASGHIEIVKYLLRMGAEVSESQAGLLFSLFLRFSRQIDEPNGFGNTALHVAYGTASLTALIMSSLFRRGIHGMFPLHLAVLYGFSDCCRKLLSSGQLYSIVSSMSKEHVLSAGFDINTPDNFGRTCLHAAASGGNVECLNLLLSSGTDLNKRDIMGRTPLHYAAANGRYQCTVTLVSAGAEVNEPDQTGCTPLHYSAASQAFIDRHFSGNHQNDEDEAKESYFCLEHLLDNGADPSMVNSKGYSAVHYAAYHGNKQNLELLLEMSFNALGDIESSIPVSPLHLAADKGHWQALRVLTETAAYVDMQDAAGRSVLYLAAQKGYARCVEVLLAQGASCLLNDNHLMWTPIHVAGTELLATNLTTEHKGALPDAKDKRGSTALHRGAVLGHDDCVTALLEHKASALCRDTQGRTPLHYAASRGHTEILASLVQAAMAADPQDKLLDNKQYTPLHWAAYKGHEDCLEVLLEFKTFIHEEGNPFTPLHCALMNGHSGAAERLLESAGVHMINTRDAKGRTPLHAAAFDEDVAGLQLVLRHGADINAVDKSGRSALMVAADKGHSGTVAILLHRAKADLTLLDENRNTALHLACSKAHEMCALLILGEIHSPTLINATNSALQMPLHLAARNGLATVVQALLSRGATVLAVDEEGHTPALACAPNKDVADCLALILSTMKPFPQRDPSSCSCSSPAVSSSPGLNLLKHCGITAACAPLPSNGLHNGYVKDRHGAPVGLDGCLSE</sequence>
<feature type="repeat" description="ANK" evidence="3">
    <location>
        <begin position="631"/>
        <end position="663"/>
    </location>
</feature>
<evidence type="ECO:0000256" key="1">
    <source>
        <dbReference type="ARBA" id="ARBA00022737"/>
    </source>
</evidence>
<dbReference type="Proteomes" id="UP000472267">
    <property type="component" value="Chromosome 20"/>
</dbReference>
<feature type="repeat" description="ANK" evidence="3">
    <location>
        <begin position="345"/>
        <end position="377"/>
    </location>
</feature>
<feature type="repeat" description="ANK" evidence="3">
    <location>
        <begin position="378"/>
        <end position="410"/>
    </location>
</feature>
<keyword evidence="1" id="KW-0677">Repeat</keyword>
<dbReference type="SMART" id="SM00248">
    <property type="entry name" value="ANK"/>
    <property type="match status" value="21"/>
</dbReference>
<evidence type="ECO:0000313" key="4">
    <source>
        <dbReference type="Ensembl" id="ENSSFAP00005034357.1"/>
    </source>
</evidence>
<feature type="repeat" description="ANK" evidence="3">
    <location>
        <begin position="735"/>
        <end position="767"/>
    </location>
</feature>
<dbReference type="PANTHER" id="PTHR24198:SF165">
    <property type="entry name" value="ANKYRIN REPEAT-CONTAINING PROTEIN-RELATED"/>
    <property type="match status" value="1"/>
</dbReference>
<dbReference type="InterPro" id="IPR036770">
    <property type="entry name" value="Ankyrin_rpt-contain_sf"/>
</dbReference>
<evidence type="ECO:0000313" key="5">
    <source>
        <dbReference type="Proteomes" id="UP000472267"/>
    </source>
</evidence>
<feature type="repeat" description="ANK" evidence="3">
    <location>
        <begin position="532"/>
        <end position="564"/>
    </location>
</feature>
<keyword evidence="5" id="KW-1185">Reference proteome</keyword>
<dbReference type="InterPro" id="IPR002110">
    <property type="entry name" value="Ankyrin_rpt"/>
</dbReference>
<feature type="repeat" description="ANK" evidence="3">
    <location>
        <begin position="838"/>
        <end position="870"/>
    </location>
</feature>
<feature type="repeat" description="ANK" evidence="3">
    <location>
        <begin position="105"/>
        <end position="137"/>
    </location>
</feature>
<keyword evidence="2 3" id="KW-0040">ANK repeat</keyword>
<dbReference type="Gene3D" id="1.25.40.20">
    <property type="entry name" value="Ankyrin repeat-containing domain"/>
    <property type="match status" value="10"/>
</dbReference>
<feature type="repeat" description="ANK" evidence="3">
    <location>
        <begin position="768"/>
        <end position="801"/>
    </location>
</feature>
<dbReference type="PROSITE" id="PS50297">
    <property type="entry name" value="ANK_REP_REGION"/>
    <property type="match status" value="11"/>
</dbReference>